<dbReference type="AlphaFoldDB" id="A0A7J6BJM8"/>
<dbReference type="EMBL" id="JAAMOB010000025">
    <property type="protein sequence ID" value="KAF4095347.1"/>
    <property type="molecule type" value="Genomic_DNA"/>
</dbReference>
<accession>A0A7J6BJM8</accession>
<gene>
    <name evidence="2" type="ORF">G5714_024425</name>
</gene>
<keyword evidence="3" id="KW-1185">Reference proteome</keyword>
<protein>
    <submittedName>
        <fullName evidence="2">Uncharacterized protein</fullName>
    </submittedName>
</protein>
<organism evidence="2 3">
    <name type="scientific">Onychostoma macrolepis</name>
    <dbReference type="NCBI Taxonomy" id="369639"/>
    <lineage>
        <taxon>Eukaryota</taxon>
        <taxon>Metazoa</taxon>
        <taxon>Chordata</taxon>
        <taxon>Craniata</taxon>
        <taxon>Vertebrata</taxon>
        <taxon>Euteleostomi</taxon>
        <taxon>Actinopterygii</taxon>
        <taxon>Neopterygii</taxon>
        <taxon>Teleostei</taxon>
        <taxon>Ostariophysi</taxon>
        <taxon>Cypriniformes</taxon>
        <taxon>Cyprinidae</taxon>
        <taxon>Acrossocheilinae</taxon>
        <taxon>Onychostoma</taxon>
    </lineage>
</organism>
<evidence type="ECO:0000313" key="2">
    <source>
        <dbReference type="EMBL" id="KAF4095347.1"/>
    </source>
</evidence>
<comment type="caution">
    <text evidence="2">The sequence shown here is derived from an EMBL/GenBank/DDBJ whole genome shotgun (WGS) entry which is preliminary data.</text>
</comment>
<sequence length="128" mass="13582">MSMSTIPTSFPESAVQSSSPELSDELTTALATGRSAVVGNNGVFSDESEKAESPPSGFPDTTLKTKEPWRQKKTQGAPVPLRSQQGAPVPAYTKKRDHTSSLVFSDASDKAESPHSGFSDATIKTTEH</sequence>
<feature type="region of interest" description="Disordered" evidence="1">
    <location>
        <begin position="1"/>
        <end position="128"/>
    </location>
</feature>
<evidence type="ECO:0000313" key="3">
    <source>
        <dbReference type="Proteomes" id="UP000579812"/>
    </source>
</evidence>
<feature type="compositionally biased region" description="Polar residues" evidence="1">
    <location>
        <begin position="1"/>
        <end position="30"/>
    </location>
</feature>
<evidence type="ECO:0000256" key="1">
    <source>
        <dbReference type="SAM" id="MobiDB-lite"/>
    </source>
</evidence>
<name>A0A7J6BJM8_9TELE</name>
<dbReference type="Proteomes" id="UP000579812">
    <property type="component" value="Unassembled WGS sequence"/>
</dbReference>
<reference evidence="2 3" key="1">
    <citation type="submission" date="2020-04" db="EMBL/GenBank/DDBJ databases">
        <title>Chromosome-level genome assembly of a cyprinid fish Onychostoma macrolepis by integration of Nanopore Sequencing, Bionano and Hi-C technology.</title>
        <authorList>
            <person name="Wang D."/>
        </authorList>
    </citation>
    <scope>NUCLEOTIDE SEQUENCE [LARGE SCALE GENOMIC DNA]</scope>
    <source>
        <strain evidence="2">SWU-2019</strain>
        <tissue evidence="2">Muscle</tissue>
    </source>
</reference>
<proteinExistence type="predicted"/>